<evidence type="ECO:0000256" key="1">
    <source>
        <dbReference type="ARBA" id="ARBA00023015"/>
    </source>
</evidence>
<dbReference type="SMART" id="SM00345">
    <property type="entry name" value="HTH_GNTR"/>
    <property type="match status" value="1"/>
</dbReference>
<feature type="domain" description="HTH gntR-type" evidence="4">
    <location>
        <begin position="51"/>
        <end position="119"/>
    </location>
</feature>
<evidence type="ECO:0000256" key="2">
    <source>
        <dbReference type="ARBA" id="ARBA00023125"/>
    </source>
</evidence>
<dbReference type="PROSITE" id="PS50949">
    <property type="entry name" value="HTH_GNTR"/>
    <property type="match status" value="1"/>
</dbReference>
<accession>A0ABP7PVQ4</accession>
<dbReference type="EMBL" id="BAABCQ010000035">
    <property type="protein sequence ID" value="GAA3972127.1"/>
    <property type="molecule type" value="Genomic_DNA"/>
</dbReference>
<evidence type="ECO:0000313" key="5">
    <source>
        <dbReference type="EMBL" id="GAA3972127.1"/>
    </source>
</evidence>
<dbReference type="Gene3D" id="1.10.10.10">
    <property type="entry name" value="Winged helix-like DNA-binding domain superfamily/Winged helix DNA-binding domain"/>
    <property type="match status" value="1"/>
</dbReference>
<keyword evidence="1" id="KW-0805">Transcription regulation</keyword>
<dbReference type="PANTHER" id="PTHR44846:SF1">
    <property type="entry name" value="MANNOSYL-D-GLYCERATE TRANSPORT_METABOLISM SYSTEM REPRESSOR MNGR-RELATED"/>
    <property type="match status" value="1"/>
</dbReference>
<dbReference type="Pfam" id="PF00392">
    <property type="entry name" value="GntR"/>
    <property type="match status" value="1"/>
</dbReference>
<keyword evidence="2" id="KW-0238">DNA-binding</keyword>
<dbReference type="PANTHER" id="PTHR44846">
    <property type="entry name" value="MANNOSYL-D-GLYCERATE TRANSPORT/METABOLISM SYSTEM REPRESSOR MNGR-RELATED"/>
    <property type="match status" value="1"/>
</dbReference>
<comment type="caution">
    <text evidence="5">The sequence shown here is derived from an EMBL/GenBank/DDBJ whole genome shotgun (WGS) entry which is preliminary data.</text>
</comment>
<dbReference type="CDD" id="cd07377">
    <property type="entry name" value="WHTH_GntR"/>
    <property type="match status" value="1"/>
</dbReference>
<sequence>MATPPDGSTRRGGLTVIHDMRSILGMLGVLRIAYRAKNAHADLVIEFVPDIPRWRQVAEVVRGRIVDGTYPPRTRVPSVVQLTAEFGIANATAHKVLRALREEGLTYTEPGLGSFVAHRPGGSGEA</sequence>
<dbReference type="InterPro" id="IPR000524">
    <property type="entry name" value="Tscrpt_reg_HTH_GntR"/>
</dbReference>
<reference evidence="6" key="1">
    <citation type="journal article" date="2019" name="Int. J. Syst. Evol. Microbiol.">
        <title>The Global Catalogue of Microorganisms (GCM) 10K type strain sequencing project: providing services to taxonomists for standard genome sequencing and annotation.</title>
        <authorList>
            <consortium name="The Broad Institute Genomics Platform"/>
            <consortium name="The Broad Institute Genome Sequencing Center for Infectious Disease"/>
            <person name="Wu L."/>
            <person name="Ma J."/>
        </authorList>
    </citation>
    <scope>NUCLEOTIDE SEQUENCE [LARGE SCALE GENOMIC DNA]</scope>
    <source>
        <strain evidence="6">JCM 17027</strain>
    </source>
</reference>
<name>A0ABP7PVQ4_9ACTN</name>
<organism evidence="5 6">
    <name type="scientific">Streptomyces marokkonensis</name>
    <dbReference type="NCBI Taxonomy" id="324855"/>
    <lineage>
        <taxon>Bacteria</taxon>
        <taxon>Bacillati</taxon>
        <taxon>Actinomycetota</taxon>
        <taxon>Actinomycetes</taxon>
        <taxon>Kitasatosporales</taxon>
        <taxon>Streptomycetaceae</taxon>
        <taxon>Streptomyces</taxon>
    </lineage>
</organism>
<gene>
    <name evidence="5" type="ORF">GCM10022384_23660</name>
</gene>
<evidence type="ECO:0000259" key="4">
    <source>
        <dbReference type="PROSITE" id="PS50949"/>
    </source>
</evidence>
<keyword evidence="6" id="KW-1185">Reference proteome</keyword>
<protein>
    <recommendedName>
        <fullName evidence="4">HTH gntR-type domain-containing protein</fullName>
    </recommendedName>
</protein>
<dbReference type="InterPro" id="IPR050679">
    <property type="entry name" value="Bact_HTH_transcr_reg"/>
</dbReference>
<dbReference type="SUPFAM" id="SSF46785">
    <property type="entry name" value="Winged helix' DNA-binding domain"/>
    <property type="match status" value="1"/>
</dbReference>
<evidence type="ECO:0000256" key="3">
    <source>
        <dbReference type="ARBA" id="ARBA00023163"/>
    </source>
</evidence>
<evidence type="ECO:0000313" key="6">
    <source>
        <dbReference type="Proteomes" id="UP001500034"/>
    </source>
</evidence>
<dbReference type="InterPro" id="IPR036388">
    <property type="entry name" value="WH-like_DNA-bd_sf"/>
</dbReference>
<dbReference type="Proteomes" id="UP001500034">
    <property type="component" value="Unassembled WGS sequence"/>
</dbReference>
<proteinExistence type="predicted"/>
<keyword evidence="3" id="KW-0804">Transcription</keyword>
<dbReference type="InterPro" id="IPR036390">
    <property type="entry name" value="WH_DNA-bd_sf"/>
</dbReference>